<dbReference type="SUPFAM" id="SSF53335">
    <property type="entry name" value="S-adenosyl-L-methionine-dependent methyltransferases"/>
    <property type="match status" value="1"/>
</dbReference>
<comment type="caution">
    <text evidence="1">The sequence shown here is derived from an EMBL/GenBank/DDBJ whole genome shotgun (WGS) entry which is preliminary data.</text>
</comment>
<name>X1ASQ9_9ZZZZ</name>
<dbReference type="Pfam" id="PF13578">
    <property type="entry name" value="Methyltransf_24"/>
    <property type="match status" value="1"/>
</dbReference>
<proteinExistence type="predicted"/>
<gene>
    <name evidence="1" type="ORF">S01H4_30650</name>
</gene>
<dbReference type="Gene3D" id="3.40.50.150">
    <property type="entry name" value="Vaccinia Virus protein VP39"/>
    <property type="match status" value="1"/>
</dbReference>
<reference evidence="1" key="1">
    <citation type="journal article" date="2014" name="Front. Microbiol.">
        <title>High frequency of phylogenetically diverse reductive dehalogenase-homologous genes in deep subseafloor sedimentary metagenomes.</title>
        <authorList>
            <person name="Kawai M."/>
            <person name="Futagami T."/>
            <person name="Toyoda A."/>
            <person name="Takaki Y."/>
            <person name="Nishi S."/>
            <person name="Hori S."/>
            <person name="Arai W."/>
            <person name="Tsubouchi T."/>
            <person name="Morono Y."/>
            <person name="Uchiyama I."/>
            <person name="Ito T."/>
            <person name="Fujiyama A."/>
            <person name="Inagaki F."/>
            <person name="Takami H."/>
        </authorList>
    </citation>
    <scope>NUCLEOTIDE SEQUENCE</scope>
    <source>
        <strain evidence="1">Expedition CK06-06</strain>
    </source>
</reference>
<sequence>MIDPYEEYEEYLDLKGNIFIVAKQLADKRLISYINKIIWKIMKSADAVNLIPDNLDFVYIDGNHSYEYVLRDIELYFPKVKEGGVVGGHDYHNESKAREVKKAVDEFTKKNQLKLHIKGGLTGTDWWVIK</sequence>
<accession>X1ASQ9</accession>
<dbReference type="InterPro" id="IPR029063">
    <property type="entry name" value="SAM-dependent_MTases_sf"/>
</dbReference>
<evidence type="ECO:0000313" key="1">
    <source>
        <dbReference type="EMBL" id="GAG75308.1"/>
    </source>
</evidence>
<protein>
    <recommendedName>
        <fullName evidence="2">Class I SAM-dependent methyltransferase</fullName>
    </recommendedName>
</protein>
<dbReference type="PANTHER" id="PTHR37909:SF1">
    <property type="entry name" value="S-ADENOSYL-L-METHIONINE-DEPENDENT METHYLTRANSFERASES SUPERFAMILY PROTEIN"/>
    <property type="match status" value="1"/>
</dbReference>
<evidence type="ECO:0008006" key="2">
    <source>
        <dbReference type="Google" id="ProtNLM"/>
    </source>
</evidence>
<dbReference type="EMBL" id="BART01015838">
    <property type="protein sequence ID" value="GAG75308.1"/>
    <property type="molecule type" value="Genomic_DNA"/>
</dbReference>
<organism evidence="1">
    <name type="scientific">marine sediment metagenome</name>
    <dbReference type="NCBI Taxonomy" id="412755"/>
    <lineage>
        <taxon>unclassified sequences</taxon>
        <taxon>metagenomes</taxon>
        <taxon>ecological metagenomes</taxon>
    </lineage>
</organism>
<dbReference type="AlphaFoldDB" id="X1ASQ9"/>
<dbReference type="PANTHER" id="PTHR37909">
    <property type="entry name" value="S-ADENOSYL-L-METHIONINE-DEPENDENT METHYLTRANSFERASES SUPERFAMILY PROTEIN"/>
    <property type="match status" value="1"/>
</dbReference>